<evidence type="ECO:0000313" key="1">
    <source>
        <dbReference type="EMBL" id="BAK62742.1"/>
    </source>
</evidence>
<dbReference type="GeneID" id="453853"/>
<sequence>MGLGLRLRVETSEVPCWMVQESGDRHQLRQEWAWGSWLMLQAWAGRSLGRGQEGGVHQALFFSQLPSPRSCAHEHQAAPGGGAVSLGAGRNSQQDLCHLWSPTGCLLCQYPSLPLSHLSPGSLCASSFCLRRTWPPTSLNSACTMTTPTAAPP</sequence>
<proteinExistence type="evidence at transcript level"/>
<accession>G2HG84</accession>
<protein>
    <submittedName>
        <fullName evidence="1">WD repeat domain-containing protein 58</fullName>
    </submittedName>
</protein>
<name>G2HG84_PANTR</name>
<reference evidence="1" key="1">
    <citation type="journal article" date="2011" name="Funct. Integr. Genomics">
        <title>Major chimpanzee-specific structural changes in sperm development-associated genes.</title>
        <authorList>
            <person name="Kim R.N."/>
            <person name="Kim D.W."/>
            <person name="Choi S.H."/>
            <person name="Chae S.H."/>
            <person name="Nam S.H."/>
            <person name="Kim D.W."/>
            <person name="Kim A."/>
            <person name="Kang A."/>
            <person name="Park K.H."/>
            <person name="Lee Y.S."/>
            <person name="Hirai M."/>
            <person name="Suzuki Y."/>
            <person name="Sugano S."/>
            <person name="Hashimoto K."/>
            <person name="Kim D.S."/>
            <person name="Park H.S."/>
        </authorList>
    </citation>
    <scope>NUCLEOTIDE SEQUENCE</scope>
    <source>
        <tissue evidence="1">Testis</tissue>
    </source>
</reference>
<dbReference type="CTD" id="54985"/>
<dbReference type="EMBL" id="AK305748">
    <property type="protein sequence ID" value="BAK62742.1"/>
    <property type="molecule type" value="mRNA"/>
</dbReference>
<dbReference type="RefSeq" id="XP_063653717.1">
    <property type="nucleotide sequence ID" value="XM_063797647.1"/>
</dbReference>
<dbReference type="AlphaFoldDB" id="G2HG84"/>
<organism evidence="1">
    <name type="scientific">Pan troglodytes</name>
    <name type="common">Chimpanzee</name>
    <dbReference type="NCBI Taxonomy" id="9598"/>
    <lineage>
        <taxon>Eukaryota</taxon>
        <taxon>Metazoa</taxon>
        <taxon>Chordata</taxon>
        <taxon>Craniata</taxon>
        <taxon>Vertebrata</taxon>
        <taxon>Euteleostomi</taxon>
        <taxon>Mammalia</taxon>
        <taxon>Eutheria</taxon>
        <taxon>Euarchontoglires</taxon>
        <taxon>Primates</taxon>
        <taxon>Haplorrhini</taxon>
        <taxon>Catarrhini</taxon>
        <taxon>Hominidae</taxon>
        <taxon>Pan</taxon>
    </lineage>
</organism>